<reference evidence="8" key="1">
    <citation type="submission" date="2023-03" db="EMBL/GenBank/DDBJ databases">
        <title>Actinorhabdospora filicis NBRC 111898.</title>
        <authorList>
            <person name="Ichikawa N."/>
            <person name="Sato H."/>
            <person name="Tonouchi N."/>
        </authorList>
    </citation>
    <scope>NUCLEOTIDE SEQUENCE</scope>
    <source>
        <strain evidence="8">NBRC 111898</strain>
    </source>
</reference>
<evidence type="ECO:0000256" key="2">
    <source>
        <dbReference type="ARBA" id="ARBA00022475"/>
    </source>
</evidence>
<feature type="transmembrane region" description="Helical" evidence="6">
    <location>
        <begin position="16"/>
        <end position="39"/>
    </location>
</feature>
<dbReference type="GO" id="GO:0022857">
    <property type="term" value="F:transmembrane transporter activity"/>
    <property type="evidence" value="ECO:0007669"/>
    <property type="project" value="InterPro"/>
</dbReference>
<organism evidence="8 9">
    <name type="scientific">Actinorhabdospora filicis</name>
    <dbReference type="NCBI Taxonomy" id="1785913"/>
    <lineage>
        <taxon>Bacteria</taxon>
        <taxon>Bacillati</taxon>
        <taxon>Actinomycetota</taxon>
        <taxon>Actinomycetes</taxon>
        <taxon>Micromonosporales</taxon>
        <taxon>Micromonosporaceae</taxon>
        <taxon>Actinorhabdospora</taxon>
    </lineage>
</organism>
<dbReference type="AlphaFoldDB" id="A0A9W6SH62"/>
<evidence type="ECO:0000256" key="3">
    <source>
        <dbReference type="ARBA" id="ARBA00022692"/>
    </source>
</evidence>
<accession>A0A9W6SH62</accession>
<name>A0A9W6SH62_9ACTN</name>
<dbReference type="GO" id="GO:0005886">
    <property type="term" value="C:plasma membrane"/>
    <property type="evidence" value="ECO:0007669"/>
    <property type="project" value="UniProtKB-SubCell"/>
</dbReference>
<feature type="transmembrane region" description="Helical" evidence="6">
    <location>
        <begin position="314"/>
        <end position="335"/>
    </location>
</feature>
<feature type="transmembrane region" description="Helical" evidence="6">
    <location>
        <begin position="78"/>
        <end position="95"/>
    </location>
</feature>
<gene>
    <name evidence="8" type="ORF">Afil01_07040</name>
</gene>
<comment type="caution">
    <text evidence="8">The sequence shown here is derived from an EMBL/GenBank/DDBJ whole genome shotgun (WGS) entry which is preliminary data.</text>
</comment>
<dbReference type="Pfam" id="PF07690">
    <property type="entry name" value="MFS_1"/>
    <property type="match status" value="1"/>
</dbReference>
<keyword evidence="9" id="KW-1185">Reference proteome</keyword>
<evidence type="ECO:0000256" key="5">
    <source>
        <dbReference type="ARBA" id="ARBA00023136"/>
    </source>
</evidence>
<dbReference type="SUPFAM" id="SSF103473">
    <property type="entry name" value="MFS general substrate transporter"/>
    <property type="match status" value="1"/>
</dbReference>
<evidence type="ECO:0000256" key="6">
    <source>
        <dbReference type="SAM" id="Phobius"/>
    </source>
</evidence>
<dbReference type="InterPro" id="IPR011701">
    <property type="entry name" value="MFS"/>
</dbReference>
<keyword evidence="4 6" id="KW-1133">Transmembrane helix</keyword>
<dbReference type="PANTHER" id="PTHR23513:SF6">
    <property type="entry name" value="MAJOR FACILITATOR SUPERFAMILY ASSOCIATED DOMAIN-CONTAINING PROTEIN"/>
    <property type="match status" value="1"/>
</dbReference>
<feature type="domain" description="Major facilitator superfamily (MFS) profile" evidence="7">
    <location>
        <begin position="225"/>
        <end position="420"/>
    </location>
</feature>
<feature type="transmembrane region" description="Helical" evidence="6">
    <location>
        <begin position="262"/>
        <end position="284"/>
    </location>
</feature>
<keyword evidence="2" id="KW-1003">Cell membrane</keyword>
<feature type="transmembrane region" description="Helical" evidence="6">
    <location>
        <begin position="171"/>
        <end position="188"/>
    </location>
</feature>
<feature type="transmembrane region" description="Helical" evidence="6">
    <location>
        <begin position="355"/>
        <end position="376"/>
    </location>
</feature>
<protein>
    <submittedName>
        <fullName evidence="8">MFS transporter</fullName>
    </submittedName>
</protein>
<dbReference type="EMBL" id="BSTX01000001">
    <property type="protein sequence ID" value="GLZ75897.1"/>
    <property type="molecule type" value="Genomic_DNA"/>
</dbReference>
<feature type="transmembrane region" description="Helical" evidence="6">
    <location>
        <begin position="291"/>
        <end position="308"/>
    </location>
</feature>
<evidence type="ECO:0000259" key="7">
    <source>
        <dbReference type="PROSITE" id="PS50850"/>
    </source>
</evidence>
<feature type="domain" description="Major facilitator superfamily (MFS) profile" evidence="7">
    <location>
        <begin position="1"/>
        <end position="193"/>
    </location>
</feature>
<comment type="subcellular location">
    <subcellularLocation>
        <location evidence="1">Cell membrane</location>
        <topology evidence="1">Multi-pass membrane protein</topology>
    </subcellularLocation>
</comment>
<dbReference type="PROSITE" id="PS50850">
    <property type="entry name" value="MFS"/>
    <property type="match status" value="2"/>
</dbReference>
<dbReference type="InterPro" id="IPR036259">
    <property type="entry name" value="MFS_trans_sf"/>
</dbReference>
<proteinExistence type="predicted"/>
<dbReference type="PANTHER" id="PTHR23513">
    <property type="entry name" value="INTEGRAL MEMBRANE EFFLUX PROTEIN-RELATED"/>
    <property type="match status" value="1"/>
</dbReference>
<evidence type="ECO:0000313" key="9">
    <source>
        <dbReference type="Proteomes" id="UP001165079"/>
    </source>
</evidence>
<keyword evidence="5 6" id="KW-0472">Membrane</keyword>
<dbReference type="Gene3D" id="1.20.1250.20">
    <property type="entry name" value="MFS general substrate transporter like domains"/>
    <property type="match status" value="1"/>
</dbReference>
<feature type="transmembrane region" description="Helical" evidence="6">
    <location>
        <begin position="382"/>
        <end position="404"/>
    </location>
</feature>
<dbReference type="Proteomes" id="UP001165079">
    <property type="component" value="Unassembled WGS sequence"/>
</dbReference>
<dbReference type="CDD" id="cd06173">
    <property type="entry name" value="MFS_MefA_like"/>
    <property type="match status" value="1"/>
</dbReference>
<feature type="transmembrane region" description="Helical" evidence="6">
    <location>
        <begin position="51"/>
        <end position="71"/>
    </location>
</feature>
<feature type="transmembrane region" description="Helical" evidence="6">
    <location>
        <begin position="228"/>
        <end position="250"/>
    </location>
</feature>
<keyword evidence="3 6" id="KW-0812">Transmembrane</keyword>
<sequence>MSMPNLAVFGNRDFSLLWWGGLISYLGNWMLTVAVPVTVLEATGSPTAMTAVIAAATGVKLLLGPFVGVLVDRWDRRRVMVGGNLVLAVIVLPYVLVSPSTWWLCAILMAASAAVSPFVSTSEDALLPRVVPDAQLPAANSLNSLNNDLGRLIGPFLGGAAVLLWGLKGVAIADAATYLVAAALIFFVRGKHRAERTAPVPGKGAVARFLGEFGEGVKLTAANPVLRVVFGFFLLTFLGEGVFSSMFIAYTERVLDGGPAEYAWLLAAQAVGGILGGLVGARYAGRWSPRLTMGIGAVVFGLIDLFTFNYPKLWMSVVPGVIAMIVVGVPFTLSYSTAQTLVQRSTEDAYRGRVFAARGTLTAAAMLAGTGMAVLLGHSFDVVTVLNVQGAMPILAGLVTLLFLPSLPAKEKPKEPALAQ</sequence>
<dbReference type="InterPro" id="IPR020846">
    <property type="entry name" value="MFS_dom"/>
</dbReference>
<evidence type="ECO:0000313" key="8">
    <source>
        <dbReference type="EMBL" id="GLZ75897.1"/>
    </source>
</evidence>
<evidence type="ECO:0000256" key="1">
    <source>
        <dbReference type="ARBA" id="ARBA00004651"/>
    </source>
</evidence>
<dbReference type="RefSeq" id="WP_285661113.1">
    <property type="nucleotide sequence ID" value="NZ_BSTX01000001.1"/>
</dbReference>
<evidence type="ECO:0000256" key="4">
    <source>
        <dbReference type="ARBA" id="ARBA00022989"/>
    </source>
</evidence>